<dbReference type="EMBL" id="FR824292">
    <property type="protein sequence ID" value="CCA24583.1"/>
    <property type="molecule type" value="Genomic_DNA"/>
</dbReference>
<gene>
    <name evidence="1" type="primary">AlNc14C247G9579</name>
    <name evidence="1" type="ORF">ALNC14_107270</name>
</gene>
<accession>F0WT94</accession>
<dbReference type="HOGENOM" id="CLU_2627092_0_0_1"/>
<organism evidence="1">
    <name type="scientific">Albugo laibachii Nc14</name>
    <dbReference type="NCBI Taxonomy" id="890382"/>
    <lineage>
        <taxon>Eukaryota</taxon>
        <taxon>Sar</taxon>
        <taxon>Stramenopiles</taxon>
        <taxon>Oomycota</taxon>
        <taxon>Peronosporomycetes</taxon>
        <taxon>Albuginales</taxon>
        <taxon>Albuginaceae</taxon>
        <taxon>Albugo</taxon>
    </lineage>
</organism>
<proteinExistence type="predicted"/>
<reference evidence="1" key="2">
    <citation type="submission" date="2011-02" db="EMBL/GenBank/DDBJ databases">
        <authorList>
            <person name="MacLean D."/>
        </authorList>
    </citation>
    <scope>NUCLEOTIDE SEQUENCE</scope>
</reference>
<name>F0WT94_9STRA</name>
<reference evidence="1" key="1">
    <citation type="journal article" date="2011" name="PLoS Biol.">
        <title>Gene gain and loss during evolution of obligate parasitism in the white rust pathogen of Arabidopsis thaliana.</title>
        <authorList>
            <person name="Kemen E."/>
            <person name="Gardiner A."/>
            <person name="Schultz-Larsen T."/>
            <person name="Kemen A.C."/>
            <person name="Balmuth A.L."/>
            <person name="Robert-Seilaniantz A."/>
            <person name="Bailey K."/>
            <person name="Holub E."/>
            <person name="Studholme D.J."/>
            <person name="Maclean D."/>
            <person name="Jones J.D."/>
        </authorList>
    </citation>
    <scope>NUCLEOTIDE SEQUENCE</scope>
</reference>
<protein>
    <submittedName>
        <fullName evidence="1">AlNc14C247G9579 protein</fullName>
    </submittedName>
</protein>
<dbReference type="AlphaFoldDB" id="F0WT94"/>
<evidence type="ECO:0000313" key="1">
    <source>
        <dbReference type="EMBL" id="CCA24583.1"/>
    </source>
</evidence>
<sequence>MNATLKVFIGAKSVRKMRNHCMLVFDESLLFVSHRNNTYRSTDLHNLKLQQDALFHFARRLYGLKLTIYHRPPDDYAF</sequence>